<feature type="compositionally biased region" description="Basic and acidic residues" evidence="1">
    <location>
        <begin position="397"/>
        <end position="406"/>
    </location>
</feature>
<dbReference type="EMBL" id="MLFT02000011">
    <property type="protein sequence ID" value="PHT34111.1"/>
    <property type="molecule type" value="Genomic_DNA"/>
</dbReference>
<feature type="compositionally biased region" description="Basic and acidic residues" evidence="1">
    <location>
        <begin position="245"/>
        <end position="259"/>
    </location>
</feature>
<protein>
    <recommendedName>
        <fullName evidence="4">Retrotransposon gag domain-containing protein</fullName>
    </recommendedName>
</protein>
<keyword evidence="3" id="KW-1185">Reference proteome</keyword>
<name>A0A2G2VM94_CAPBA</name>
<evidence type="ECO:0000313" key="2">
    <source>
        <dbReference type="EMBL" id="PHT34111.1"/>
    </source>
</evidence>
<dbReference type="OrthoDB" id="1740797at2759"/>
<dbReference type="Proteomes" id="UP000224567">
    <property type="component" value="Unassembled WGS sequence"/>
</dbReference>
<dbReference type="AlphaFoldDB" id="A0A2G2VM94"/>
<evidence type="ECO:0000313" key="3">
    <source>
        <dbReference type="Proteomes" id="UP000224567"/>
    </source>
</evidence>
<feature type="compositionally biased region" description="Basic and acidic residues" evidence="1">
    <location>
        <begin position="351"/>
        <end position="380"/>
    </location>
</feature>
<gene>
    <name evidence="2" type="ORF">CQW23_25911</name>
</gene>
<reference evidence="3" key="2">
    <citation type="journal article" date="2017" name="J. Anim. Genet.">
        <title>Multiple reference genome sequences of hot pepper reveal the massive evolution of plant disease resistance genes by retroduplication.</title>
        <authorList>
            <person name="Kim S."/>
            <person name="Park J."/>
            <person name="Yeom S.-I."/>
            <person name="Kim Y.-M."/>
            <person name="Seo E."/>
            <person name="Kim K.-T."/>
            <person name="Kim M.-S."/>
            <person name="Lee J.M."/>
            <person name="Cheong K."/>
            <person name="Shin H.-S."/>
            <person name="Kim S.-B."/>
            <person name="Han K."/>
            <person name="Lee J."/>
            <person name="Park M."/>
            <person name="Lee H.-A."/>
            <person name="Lee H.-Y."/>
            <person name="Lee Y."/>
            <person name="Oh S."/>
            <person name="Lee J.H."/>
            <person name="Choi E."/>
            <person name="Choi E."/>
            <person name="Lee S.E."/>
            <person name="Jeon J."/>
            <person name="Kim H."/>
            <person name="Choi G."/>
            <person name="Song H."/>
            <person name="Lee J."/>
            <person name="Lee S.-C."/>
            <person name="Kwon J.-K."/>
            <person name="Lee H.-Y."/>
            <person name="Koo N."/>
            <person name="Hong Y."/>
            <person name="Kim R.W."/>
            <person name="Kang W.-H."/>
            <person name="Huh J.H."/>
            <person name="Kang B.-C."/>
            <person name="Yang T.-J."/>
            <person name="Lee Y.-H."/>
            <person name="Bennetzen J.L."/>
            <person name="Choi D."/>
        </authorList>
    </citation>
    <scope>NUCLEOTIDE SEQUENCE [LARGE SCALE GENOMIC DNA]</scope>
    <source>
        <strain evidence="3">cv. PBC81</strain>
    </source>
</reference>
<feature type="region of interest" description="Disordered" evidence="1">
    <location>
        <begin position="351"/>
        <end position="406"/>
    </location>
</feature>
<dbReference type="PANTHER" id="PTHR33223">
    <property type="entry name" value="CCHC-TYPE DOMAIN-CONTAINING PROTEIN"/>
    <property type="match status" value="1"/>
</dbReference>
<accession>A0A2G2VM94</accession>
<evidence type="ECO:0008006" key="4">
    <source>
        <dbReference type="Google" id="ProtNLM"/>
    </source>
</evidence>
<feature type="region of interest" description="Disordered" evidence="1">
    <location>
        <begin position="1"/>
        <end position="20"/>
    </location>
</feature>
<sequence>MPNTRSSGQPLLPINPEPHHIGRMDVQRRAINSDDEDLGDEELMNPRRTDEVVTPVNRRDCQARLRPDRRAVQIPFDDDNDDLDGAGTTGAIIPPPLAPGAKFNITSTMIQLLQLKGLFGGLAGNDPNMHLINFISTCKSFDNPGVGQNAIRLRLFPLSLSGALPTEALHKTWERFKKKLMRCPNHQMTNIHLMEILYRALNSVTKPVVDNSAGGSFMDLTFIQASDMLDRGFRGNAQGNQGRNYYDKSGYKDRDQGGWKNKTDRSGLYVPLGNHEAVASGSGKMSIEDMMAKLLKGVEATNMGVTENDGSCMAITTRSGKVLESLSKGKQVVDNLEENVLDTEFKDAAEAEVSAHDVTPRRHQPEKSDNRKQDKKEVVEKTIPLPPPPFPQRLKKKADDTRFSKL</sequence>
<comment type="caution">
    <text evidence="2">The sequence shown here is derived from an EMBL/GenBank/DDBJ whole genome shotgun (WGS) entry which is preliminary data.</text>
</comment>
<reference evidence="2 3" key="1">
    <citation type="journal article" date="2017" name="Genome Biol.">
        <title>New reference genome sequences of hot pepper reveal the massive evolution of plant disease-resistance genes by retroduplication.</title>
        <authorList>
            <person name="Kim S."/>
            <person name="Park J."/>
            <person name="Yeom S.I."/>
            <person name="Kim Y.M."/>
            <person name="Seo E."/>
            <person name="Kim K.T."/>
            <person name="Kim M.S."/>
            <person name="Lee J.M."/>
            <person name="Cheong K."/>
            <person name="Shin H.S."/>
            <person name="Kim S.B."/>
            <person name="Han K."/>
            <person name="Lee J."/>
            <person name="Park M."/>
            <person name="Lee H.A."/>
            <person name="Lee H.Y."/>
            <person name="Lee Y."/>
            <person name="Oh S."/>
            <person name="Lee J.H."/>
            <person name="Choi E."/>
            <person name="Choi E."/>
            <person name="Lee S.E."/>
            <person name="Jeon J."/>
            <person name="Kim H."/>
            <person name="Choi G."/>
            <person name="Song H."/>
            <person name="Lee J."/>
            <person name="Lee S.C."/>
            <person name="Kwon J.K."/>
            <person name="Lee H.Y."/>
            <person name="Koo N."/>
            <person name="Hong Y."/>
            <person name="Kim R.W."/>
            <person name="Kang W.H."/>
            <person name="Huh J.H."/>
            <person name="Kang B.C."/>
            <person name="Yang T.J."/>
            <person name="Lee Y.H."/>
            <person name="Bennetzen J.L."/>
            <person name="Choi D."/>
        </authorList>
    </citation>
    <scope>NUCLEOTIDE SEQUENCE [LARGE SCALE GENOMIC DNA]</scope>
    <source>
        <strain evidence="3">cv. PBC81</strain>
    </source>
</reference>
<feature type="region of interest" description="Disordered" evidence="1">
    <location>
        <begin position="234"/>
        <end position="259"/>
    </location>
</feature>
<organism evidence="2 3">
    <name type="scientific">Capsicum baccatum</name>
    <name type="common">Peruvian pepper</name>
    <dbReference type="NCBI Taxonomy" id="33114"/>
    <lineage>
        <taxon>Eukaryota</taxon>
        <taxon>Viridiplantae</taxon>
        <taxon>Streptophyta</taxon>
        <taxon>Embryophyta</taxon>
        <taxon>Tracheophyta</taxon>
        <taxon>Spermatophyta</taxon>
        <taxon>Magnoliopsida</taxon>
        <taxon>eudicotyledons</taxon>
        <taxon>Gunneridae</taxon>
        <taxon>Pentapetalae</taxon>
        <taxon>asterids</taxon>
        <taxon>lamiids</taxon>
        <taxon>Solanales</taxon>
        <taxon>Solanaceae</taxon>
        <taxon>Solanoideae</taxon>
        <taxon>Capsiceae</taxon>
        <taxon>Capsicum</taxon>
    </lineage>
</organism>
<evidence type="ECO:0000256" key="1">
    <source>
        <dbReference type="SAM" id="MobiDB-lite"/>
    </source>
</evidence>
<dbReference type="PANTHER" id="PTHR33223:SF11">
    <property type="entry name" value="ELEMENT PROTEIN, PUTATIVE-RELATED"/>
    <property type="match status" value="1"/>
</dbReference>
<proteinExistence type="predicted"/>